<feature type="domain" description="Enoyl reductase (ER)" evidence="3">
    <location>
        <begin position="18"/>
        <end position="336"/>
    </location>
</feature>
<dbReference type="RefSeq" id="WP_249512647.1">
    <property type="nucleotide sequence ID" value="NZ_CP093365.1"/>
</dbReference>
<dbReference type="EMBL" id="CP093365">
    <property type="protein sequence ID" value="UQS83421.1"/>
    <property type="molecule type" value="Genomic_DNA"/>
</dbReference>
<dbReference type="InterPro" id="IPR013154">
    <property type="entry name" value="ADH-like_N"/>
</dbReference>
<evidence type="ECO:0000313" key="5">
    <source>
        <dbReference type="Proteomes" id="UP000831947"/>
    </source>
</evidence>
<dbReference type="NCBIfam" id="TIGR02817">
    <property type="entry name" value="adh_fam_1"/>
    <property type="match status" value="1"/>
</dbReference>
<dbReference type="InterPro" id="IPR052733">
    <property type="entry name" value="Chloroplast_QOR"/>
</dbReference>
<dbReference type="Proteomes" id="UP000831947">
    <property type="component" value="Chromosome"/>
</dbReference>
<keyword evidence="5" id="KW-1185">Reference proteome</keyword>
<keyword evidence="2" id="KW-0560">Oxidoreductase</keyword>
<evidence type="ECO:0000256" key="2">
    <source>
        <dbReference type="RuleBase" id="RU364000"/>
    </source>
</evidence>
<dbReference type="InterPro" id="IPR036291">
    <property type="entry name" value="NAD(P)-bd_dom_sf"/>
</dbReference>
<proteinExistence type="inferred from homology"/>
<dbReference type="SMART" id="SM00829">
    <property type="entry name" value="PKS_ER"/>
    <property type="match status" value="1"/>
</dbReference>
<dbReference type="InterPro" id="IPR013149">
    <property type="entry name" value="ADH-like_C"/>
</dbReference>
<dbReference type="Gene3D" id="3.90.180.10">
    <property type="entry name" value="Medium-chain alcohol dehydrogenases, catalytic domain"/>
    <property type="match status" value="1"/>
</dbReference>
<accession>A0ABY4PD42</accession>
<dbReference type="PANTHER" id="PTHR44013">
    <property type="entry name" value="ZINC-TYPE ALCOHOL DEHYDROGENASE-LIKE PROTEIN C16A3.02C"/>
    <property type="match status" value="1"/>
</dbReference>
<evidence type="ECO:0000256" key="1">
    <source>
        <dbReference type="ARBA" id="ARBA00010371"/>
    </source>
</evidence>
<gene>
    <name evidence="4" type="ORF">MOO47_06515</name>
</gene>
<dbReference type="SUPFAM" id="SSF51735">
    <property type="entry name" value="NAD(P)-binding Rossmann-fold domains"/>
    <property type="match status" value="1"/>
</dbReference>
<keyword evidence="2" id="KW-0479">Metal-binding</keyword>
<dbReference type="InterPro" id="IPR014182">
    <property type="entry name" value="ADH_Zn_typ-1"/>
</dbReference>
<dbReference type="CDD" id="cd08252">
    <property type="entry name" value="AL_MDR"/>
    <property type="match status" value="1"/>
</dbReference>
<name>A0ABY4PD42_9LACO</name>
<reference evidence="4 5" key="1">
    <citation type="journal article" date="2022" name="Int. J. Syst. Evol. Microbiol.">
        <title>Apilactobacillus apisilvae sp. nov., Nicolia spurrieriana gen. nov. sp. nov., Bombilactobacillus folatiphilus sp. nov. and Bombilactobacillus thymidiniphilus sp. nov., four new lactic acid bacterial isolates from stingless bees Tetragonula carbonaria and Austroplebeia australis.</title>
        <authorList>
            <person name="Oliphant S.A."/>
            <person name="Watson-Haigh N.S."/>
            <person name="Sumby K.M."/>
            <person name="Gardner J."/>
            <person name="Groom S."/>
            <person name="Jiranek V."/>
        </authorList>
    </citation>
    <scope>NUCLEOTIDE SEQUENCE [LARGE SCALE GENOMIC DNA]</scope>
    <source>
        <strain evidence="4 5">SG4_A1</strain>
    </source>
</reference>
<dbReference type="InterPro" id="IPR011032">
    <property type="entry name" value="GroES-like_sf"/>
</dbReference>
<sequence>MLTEAVGFDNFYPINDQRSFQDVTVQITEPTGFDLLVKVTASAVNPVDVVARKSLQKSEQPTILGFDACAIVVAIGDEVSDFSIGERVFYAGDYQRNGSNARLQLVDSRLVGHAPKTLNNVQSAALPLTSLTAYELLFEKMSLHIDPQLNKQKTILIINGAGGVGSIAIQLAKLCGLTVLATASRPKTRQWVKQMGADEILNHRQDLVKQVKKLGYQYVDYIVALSDVNPHWSEIVALIQPVSGLVGTITNMSLPQMNDLKHKSVMFAWEWMFSKSYYQTANMATQGQYLDKIASLVDEQKLQSTLYTTIPHFNAAGFRKATQIIEAGQAIGKIVVQNSQNEA</sequence>
<dbReference type="PANTHER" id="PTHR44013:SF1">
    <property type="entry name" value="ZINC-TYPE ALCOHOL DEHYDROGENASE-LIKE PROTEIN C16A3.02C"/>
    <property type="match status" value="1"/>
</dbReference>
<dbReference type="Pfam" id="PF00107">
    <property type="entry name" value="ADH_zinc_N"/>
    <property type="match status" value="1"/>
</dbReference>
<keyword evidence="2" id="KW-0862">Zinc</keyword>
<dbReference type="Pfam" id="PF08240">
    <property type="entry name" value="ADH_N"/>
    <property type="match status" value="1"/>
</dbReference>
<protein>
    <recommendedName>
        <fullName evidence="2">Zinc-type alcohol dehydrogenase-like protein</fullName>
    </recommendedName>
</protein>
<comment type="similarity">
    <text evidence="1 2">Belongs to the zinc-containing alcohol dehydrogenase family. Quinone oxidoreductase subfamily.</text>
</comment>
<evidence type="ECO:0000313" key="4">
    <source>
        <dbReference type="EMBL" id="UQS83421.1"/>
    </source>
</evidence>
<organism evidence="4 5">
    <name type="scientific">Bombilactobacillus thymidiniphilus</name>
    <dbReference type="NCBI Taxonomy" id="2923363"/>
    <lineage>
        <taxon>Bacteria</taxon>
        <taxon>Bacillati</taxon>
        <taxon>Bacillota</taxon>
        <taxon>Bacilli</taxon>
        <taxon>Lactobacillales</taxon>
        <taxon>Lactobacillaceae</taxon>
        <taxon>Bombilactobacillus</taxon>
    </lineage>
</organism>
<dbReference type="Gene3D" id="3.40.50.720">
    <property type="entry name" value="NAD(P)-binding Rossmann-like Domain"/>
    <property type="match status" value="1"/>
</dbReference>
<dbReference type="SUPFAM" id="SSF50129">
    <property type="entry name" value="GroES-like"/>
    <property type="match status" value="1"/>
</dbReference>
<dbReference type="InterPro" id="IPR020843">
    <property type="entry name" value="ER"/>
</dbReference>
<evidence type="ECO:0000259" key="3">
    <source>
        <dbReference type="SMART" id="SM00829"/>
    </source>
</evidence>